<dbReference type="InterPro" id="IPR006311">
    <property type="entry name" value="TAT_signal"/>
</dbReference>
<accession>A0ABN3P5H7</accession>
<feature type="compositionally biased region" description="Polar residues" evidence="9">
    <location>
        <begin position="101"/>
        <end position="114"/>
    </location>
</feature>
<organism evidence="13 14">
    <name type="scientific">Streptomyces levis</name>
    <dbReference type="NCBI Taxonomy" id="285566"/>
    <lineage>
        <taxon>Bacteria</taxon>
        <taxon>Bacillati</taxon>
        <taxon>Actinomycetota</taxon>
        <taxon>Actinomycetes</taxon>
        <taxon>Kitasatosporales</taxon>
        <taxon>Streptomycetaceae</taxon>
        <taxon>Streptomyces</taxon>
    </lineage>
</organism>
<gene>
    <name evidence="13" type="ORF">GCM10010423_75060</name>
</gene>
<evidence type="ECO:0000313" key="13">
    <source>
        <dbReference type="EMBL" id="GAA2561415.1"/>
    </source>
</evidence>
<feature type="domain" description="Chaplin" evidence="12">
    <location>
        <begin position="175"/>
        <end position="215"/>
    </location>
</feature>
<evidence type="ECO:0000256" key="4">
    <source>
        <dbReference type="ARBA" id="ARBA00022729"/>
    </source>
</evidence>
<comment type="caution">
    <text evidence="13">The sequence shown here is derived from an EMBL/GenBank/DDBJ whole genome shotgun (WGS) entry which is preliminary data.</text>
</comment>
<feature type="chain" id="PRO_5046887121" description="Secreted protein" evidence="10">
    <location>
        <begin position="29"/>
        <end position="355"/>
    </location>
</feature>
<evidence type="ECO:0000256" key="3">
    <source>
        <dbReference type="ARBA" id="ARBA00022525"/>
    </source>
</evidence>
<feature type="compositionally biased region" description="Gly residues" evidence="9">
    <location>
        <begin position="80"/>
        <end position="90"/>
    </location>
</feature>
<evidence type="ECO:0000256" key="2">
    <source>
        <dbReference type="ARBA" id="ARBA00022512"/>
    </source>
</evidence>
<dbReference type="InterPro" id="IPR005528">
    <property type="entry name" value="ChpA-H"/>
</dbReference>
<dbReference type="RefSeq" id="WP_344544651.1">
    <property type="nucleotide sequence ID" value="NZ_BAAATM010000030.1"/>
</dbReference>
<keyword evidence="7" id="KW-0572">Peptidoglycan-anchor</keyword>
<evidence type="ECO:0000259" key="12">
    <source>
        <dbReference type="PROSITE" id="PS51884"/>
    </source>
</evidence>
<feature type="region of interest" description="Disordered" evidence="9">
    <location>
        <begin position="145"/>
        <end position="184"/>
    </location>
</feature>
<evidence type="ECO:0000256" key="7">
    <source>
        <dbReference type="ARBA" id="ARBA00023088"/>
    </source>
</evidence>
<protein>
    <recommendedName>
        <fullName evidence="15">Secreted protein</fullName>
    </recommendedName>
</protein>
<sequence>MRQVTRKGLMTVAAATGVIAAAGGSAHAASGAQGSASGSPGVLSGNTVQAPVHAPVNACGNTVNVVGVLNPSAGNACANQGGGSSSGGYGDHGDRGGSHASGHTSDSPGVLSGNTVQAPVYAPVNVCGNTVDVVGIGNPSTGNGCANEGGGSSSGGHGDHADQGGSHAGGHATDSPGVGSGNHVQAPVYAPVNVCGNTVDVVGIGNPSTGNGCANDGHGDPHGNPPGGGHETPGQPGDPGHPGNPGNPGGPGDPGNPGHPGDPGNPGTPGTPGNPGNPGEPGQPGTPGTPPGTGVETPGGSSDGNEPGGQFVTGPRGDAQLAATGSELPLGFALPAGAGALLAGAILYRKARASA</sequence>
<evidence type="ECO:0000259" key="11">
    <source>
        <dbReference type="PROSITE" id="PS50847"/>
    </source>
</evidence>
<feature type="domain" description="Gram-positive cocci surface proteins LPxTG" evidence="11">
    <location>
        <begin position="321"/>
        <end position="355"/>
    </location>
</feature>
<keyword evidence="5" id="KW-0130">Cell adhesion</keyword>
<feature type="domain" description="Chaplin" evidence="12">
    <location>
        <begin position="107"/>
        <end position="147"/>
    </location>
</feature>
<evidence type="ECO:0000313" key="14">
    <source>
        <dbReference type="Proteomes" id="UP001501095"/>
    </source>
</evidence>
<dbReference type="PROSITE" id="PS51318">
    <property type="entry name" value="TAT"/>
    <property type="match status" value="1"/>
</dbReference>
<proteinExistence type="predicted"/>
<evidence type="ECO:0000256" key="6">
    <source>
        <dbReference type="ARBA" id="ARBA00023087"/>
    </source>
</evidence>
<dbReference type="PROSITE" id="PS50847">
    <property type="entry name" value="GRAM_POS_ANCHORING"/>
    <property type="match status" value="1"/>
</dbReference>
<keyword evidence="3" id="KW-0964">Secreted</keyword>
<dbReference type="Pfam" id="PF03777">
    <property type="entry name" value="ChpA-C"/>
    <property type="match status" value="3"/>
</dbReference>
<feature type="compositionally biased region" description="Gly residues" evidence="9">
    <location>
        <begin position="246"/>
        <end position="255"/>
    </location>
</feature>
<dbReference type="Proteomes" id="UP001501095">
    <property type="component" value="Unassembled WGS sequence"/>
</dbReference>
<dbReference type="EMBL" id="BAAATM010000030">
    <property type="protein sequence ID" value="GAA2561415.1"/>
    <property type="molecule type" value="Genomic_DNA"/>
</dbReference>
<feature type="domain" description="Chaplin" evidence="12">
    <location>
        <begin position="39"/>
        <end position="79"/>
    </location>
</feature>
<comment type="subcellular location">
    <subcellularLocation>
        <location evidence="1">Secreted</location>
        <location evidence="1">Cell wall</location>
    </subcellularLocation>
</comment>
<feature type="region of interest" description="Disordered" evidence="9">
    <location>
        <begin position="210"/>
        <end position="318"/>
    </location>
</feature>
<evidence type="ECO:0000256" key="9">
    <source>
        <dbReference type="SAM" id="MobiDB-lite"/>
    </source>
</evidence>
<evidence type="ECO:0000256" key="5">
    <source>
        <dbReference type="ARBA" id="ARBA00022889"/>
    </source>
</evidence>
<name>A0ABN3P5H7_9ACTN</name>
<keyword evidence="14" id="KW-1185">Reference proteome</keyword>
<keyword evidence="2" id="KW-0134">Cell wall</keyword>
<feature type="signal peptide" evidence="10">
    <location>
        <begin position="1"/>
        <end position="28"/>
    </location>
</feature>
<evidence type="ECO:0000256" key="1">
    <source>
        <dbReference type="ARBA" id="ARBA00004191"/>
    </source>
</evidence>
<evidence type="ECO:0000256" key="10">
    <source>
        <dbReference type="SAM" id="SignalP"/>
    </source>
</evidence>
<feature type="compositionally biased region" description="Low complexity" evidence="9">
    <location>
        <begin position="163"/>
        <end position="172"/>
    </location>
</feature>
<evidence type="ECO:0000256" key="8">
    <source>
        <dbReference type="PROSITE-ProRule" id="PRU01232"/>
    </source>
</evidence>
<dbReference type="PROSITE" id="PS51884">
    <property type="entry name" value="CHAPLIN"/>
    <property type="match status" value="3"/>
</dbReference>
<keyword evidence="6 8" id="KW-0034">Amyloid</keyword>
<keyword evidence="4 10" id="KW-0732">Signal</keyword>
<reference evidence="13 14" key="1">
    <citation type="journal article" date="2019" name="Int. J. Syst. Evol. Microbiol.">
        <title>The Global Catalogue of Microorganisms (GCM) 10K type strain sequencing project: providing services to taxonomists for standard genome sequencing and annotation.</title>
        <authorList>
            <consortium name="The Broad Institute Genomics Platform"/>
            <consortium name="The Broad Institute Genome Sequencing Center for Infectious Disease"/>
            <person name="Wu L."/>
            <person name="Ma J."/>
        </authorList>
    </citation>
    <scope>NUCLEOTIDE SEQUENCE [LARGE SCALE GENOMIC DNA]</scope>
    <source>
        <strain evidence="13 14">JCM 6924</strain>
    </source>
</reference>
<dbReference type="InterPro" id="IPR019931">
    <property type="entry name" value="LPXTG_anchor"/>
</dbReference>
<feature type="region of interest" description="Disordered" evidence="9">
    <location>
        <begin position="79"/>
        <end position="114"/>
    </location>
</feature>
<evidence type="ECO:0008006" key="15">
    <source>
        <dbReference type="Google" id="ProtNLM"/>
    </source>
</evidence>
<feature type="compositionally biased region" description="Gly residues" evidence="9">
    <location>
        <begin position="147"/>
        <end position="156"/>
    </location>
</feature>